<evidence type="ECO:0000313" key="5">
    <source>
        <dbReference type="EMBL" id="SBV91610.1"/>
    </source>
</evidence>
<accession>A0A212IWR6</accession>
<keyword evidence="1" id="KW-0805">Transcription regulation</keyword>
<evidence type="ECO:0000256" key="3">
    <source>
        <dbReference type="ARBA" id="ARBA00023163"/>
    </source>
</evidence>
<evidence type="ECO:0000256" key="2">
    <source>
        <dbReference type="ARBA" id="ARBA00023125"/>
    </source>
</evidence>
<dbReference type="GO" id="GO:0003700">
    <property type="term" value="F:DNA-binding transcription factor activity"/>
    <property type="evidence" value="ECO:0007669"/>
    <property type="project" value="InterPro"/>
</dbReference>
<protein>
    <recommendedName>
        <fullName evidence="4">HTH araC/xylS-type domain-containing protein</fullName>
    </recommendedName>
</protein>
<name>A0A212IWR6_9BACT</name>
<dbReference type="Pfam" id="PF12833">
    <property type="entry name" value="HTH_18"/>
    <property type="match status" value="1"/>
</dbReference>
<dbReference type="SMART" id="SM00342">
    <property type="entry name" value="HTH_ARAC"/>
    <property type="match status" value="1"/>
</dbReference>
<dbReference type="SUPFAM" id="SSF46689">
    <property type="entry name" value="Homeodomain-like"/>
    <property type="match status" value="1"/>
</dbReference>
<keyword evidence="2" id="KW-0238">DNA-binding</keyword>
<dbReference type="PANTHER" id="PTHR43280">
    <property type="entry name" value="ARAC-FAMILY TRANSCRIPTIONAL REGULATOR"/>
    <property type="match status" value="1"/>
</dbReference>
<keyword evidence="3" id="KW-0804">Transcription</keyword>
<dbReference type="PANTHER" id="PTHR43280:SF32">
    <property type="entry name" value="TRANSCRIPTIONAL REGULATORY PROTEIN"/>
    <property type="match status" value="1"/>
</dbReference>
<organism evidence="5">
    <name type="scientific">uncultured Dysgonomonas sp</name>
    <dbReference type="NCBI Taxonomy" id="206096"/>
    <lineage>
        <taxon>Bacteria</taxon>
        <taxon>Pseudomonadati</taxon>
        <taxon>Bacteroidota</taxon>
        <taxon>Bacteroidia</taxon>
        <taxon>Bacteroidales</taxon>
        <taxon>Dysgonomonadaceae</taxon>
        <taxon>Dysgonomonas</taxon>
        <taxon>environmental samples</taxon>
    </lineage>
</organism>
<dbReference type="Gene3D" id="1.10.10.60">
    <property type="entry name" value="Homeodomain-like"/>
    <property type="match status" value="1"/>
</dbReference>
<dbReference type="InterPro" id="IPR037923">
    <property type="entry name" value="HTH-like"/>
</dbReference>
<evidence type="ECO:0000259" key="4">
    <source>
        <dbReference type="PROSITE" id="PS01124"/>
    </source>
</evidence>
<gene>
    <name evidence="5" type="ORF">KL86DYS2_10215</name>
</gene>
<dbReference type="RefSeq" id="WP_296946245.1">
    <property type="nucleotide sequence ID" value="NZ_LT599021.1"/>
</dbReference>
<dbReference type="EMBL" id="FLUL01000001">
    <property type="protein sequence ID" value="SBV91610.1"/>
    <property type="molecule type" value="Genomic_DNA"/>
</dbReference>
<feature type="domain" description="HTH araC/xylS-type" evidence="4">
    <location>
        <begin position="197"/>
        <end position="295"/>
    </location>
</feature>
<evidence type="ECO:0000256" key="1">
    <source>
        <dbReference type="ARBA" id="ARBA00023015"/>
    </source>
</evidence>
<dbReference type="InterPro" id="IPR018060">
    <property type="entry name" value="HTH_AraC"/>
</dbReference>
<dbReference type="AlphaFoldDB" id="A0A212IWR6"/>
<reference evidence="5" key="1">
    <citation type="submission" date="2016-04" db="EMBL/GenBank/DDBJ databases">
        <authorList>
            <person name="Evans L.H."/>
            <person name="Alamgir A."/>
            <person name="Owens N."/>
            <person name="Weber N.D."/>
            <person name="Virtaneva K."/>
            <person name="Barbian K."/>
            <person name="Babar A."/>
            <person name="Rosenke K."/>
        </authorList>
    </citation>
    <scope>NUCLEOTIDE SEQUENCE</scope>
    <source>
        <strain evidence="5">86-2</strain>
    </source>
</reference>
<dbReference type="GO" id="GO:0043565">
    <property type="term" value="F:sequence-specific DNA binding"/>
    <property type="evidence" value="ECO:0007669"/>
    <property type="project" value="InterPro"/>
</dbReference>
<sequence length="295" mass="34545">MKLAKIQLEDISEHIDPFAIKNFIISDKAILFPPLSSNFPFILDGVAFAICIKGNARIKINFKEYDIEKNMIITIMPQFVTEFITRSEDLMLEFLIFSIDFLTEMPNISNFDISRSIMQNSCIKISETEANKYLEFHSFIVKQYKRRDHPFRNEMAKSLLYAMLTEIGNIYYNRIKDVSTYECDNMNTSSHQDELISRFFNLLLQYHKKERSLQFYASEMCLTPKYLSTIVKSRTGRTAFMWINEALIASAKHLLKTTTNTILQISDELNFPNPSFFGRFFKKHTGLTPVQYRET</sequence>
<proteinExistence type="predicted"/>
<dbReference type="InterPro" id="IPR009057">
    <property type="entry name" value="Homeodomain-like_sf"/>
</dbReference>
<dbReference type="PROSITE" id="PS01124">
    <property type="entry name" value="HTH_ARAC_FAMILY_2"/>
    <property type="match status" value="1"/>
</dbReference>
<dbReference type="SUPFAM" id="SSF51215">
    <property type="entry name" value="Regulatory protein AraC"/>
    <property type="match status" value="1"/>
</dbReference>